<dbReference type="SUPFAM" id="SSF159501">
    <property type="entry name" value="EreA/ChaN-like"/>
    <property type="match status" value="1"/>
</dbReference>
<dbReference type="InterPro" id="IPR052036">
    <property type="entry name" value="Hydrolase/PRTase-associated"/>
</dbReference>
<feature type="signal peptide" evidence="1">
    <location>
        <begin position="1"/>
        <end position="31"/>
    </location>
</feature>
<dbReference type="Gene3D" id="3.40.1660.10">
    <property type="entry name" value="EreA-like (biosynthetic domain)"/>
    <property type="match status" value="2"/>
</dbReference>
<dbReference type="InterPro" id="IPR007815">
    <property type="entry name" value="Emycin_Estase"/>
</dbReference>
<name>A0A1X7LBJ1_9BACL</name>
<dbReference type="CDD" id="cd14728">
    <property type="entry name" value="Ere-like"/>
    <property type="match status" value="1"/>
</dbReference>
<accession>A0A1X7LBJ1</accession>
<dbReference type="OrthoDB" id="9810066at2"/>
<dbReference type="RefSeq" id="WP_085495695.1">
    <property type="nucleotide sequence ID" value="NZ_FXAZ01000004.1"/>
</dbReference>
<dbReference type="EMBL" id="FXAZ01000004">
    <property type="protein sequence ID" value="SMG50917.1"/>
    <property type="molecule type" value="Genomic_DNA"/>
</dbReference>
<dbReference type="AlphaFoldDB" id="A0A1X7LBJ1"/>
<evidence type="ECO:0000313" key="2">
    <source>
        <dbReference type="EMBL" id="SMG50917.1"/>
    </source>
</evidence>
<proteinExistence type="predicted"/>
<feature type="chain" id="PRO_5012417313" evidence="1">
    <location>
        <begin position="32"/>
        <end position="475"/>
    </location>
</feature>
<dbReference type="STRING" id="1852522.SAMN06295960_3196"/>
<dbReference type="PANTHER" id="PTHR31299:SF0">
    <property type="entry name" value="ESTERASE, PUTATIVE (AFU_ORTHOLOGUE AFUA_1G05850)-RELATED"/>
    <property type="match status" value="1"/>
</dbReference>
<dbReference type="Proteomes" id="UP000193834">
    <property type="component" value="Unassembled WGS sequence"/>
</dbReference>
<keyword evidence="1" id="KW-0732">Signal</keyword>
<dbReference type="GO" id="GO:0046677">
    <property type="term" value="P:response to antibiotic"/>
    <property type="evidence" value="ECO:0007669"/>
    <property type="project" value="InterPro"/>
</dbReference>
<evidence type="ECO:0000313" key="3">
    <source>
        <dbReference type="Proteomes" id="UP000193834"/>
    </source>
</evidence>
<keyword evidence="3" id="KW-1185">Reference proteome</keyword>
<reference evidence="2 3" key="1">
    <citation type="submission" date="2017-04" db="EMBL/GenBank/DDBJ databases">
        <authorList>
            <person name="Afonso C.L."/>
            <person name="Miller P.J."/>
            <person name="Scott M.A."/>
            <person name="Spackman E."/>
            <person name="Goraichik I."/>
            <person name="Dimitrov K.M."/>
            <person name="Suarez D.L."/>
            <person name="Swayne D.E."/>
        </authorList>
    </citation>
    <scope>NUCLEOTIDE SEQUENCE [LARGE SCALE GENOMIC DNA]</scope>
    <source>
        <strain evidence="2 3">11</strain>
    </source>
</reference>
<organism evidence="2 3">
    <name type="scientific">Paenibacillus aquistagni</name>
    <dbReference type="NCBI Taxonomy" id="1852522"/>
    <lineage>
        <taxon>Bacteria</taxon>
        <taxon>Bacillati</taxon>
        <taxon>Bacillota</taxon>
        <taxon>Bacilli</taxon>
        <taxon>Bacillales</taxon>
        <taxon>Paenibacillaceae</taxon>
        <taxon>Paenibacillus</taxon>
    </lineage>
</organism>
<dbReference type="PANTHER" id="PTHR31299">
    <property type="entry name" value="ESTERASE, PUTATIVE (AFU_ORTHOLOGUE AFUA_1G05850)-RELATED"/>
    <property type="match status" value="1"/>
</dbReference>
<gene>
    <name evidence="2" type="ORF">SAMN06295960_3196</name>
</gene>
<sequence length="475" mass="54353">MGKMNKRKLAGIIAAAVLGVQLFASTAPVYAAELNQMGEAVSKVARTTKEALADWEAWTRDHAYRLDTIKPVEGKINKESFKDLAMLKPLLHDKRIVFLGESSHGVAEFNQAKTRLIQYLHEEMGYNVLAFESGLSNASLAYGQIGSQSAEQTMKDSIFGVWWSKEILPLFDYLKVTQDSEKPLMLTGFDMQFQYPLMDGRWLKDEKLAERLKQAEEKLADYAGGTELEAYQKEKNRLIGVYKGVLRALQAKEREEPIEALYPSNPKLVKQLERSLQDRIRVADEYVELSIKANRSYAEEDYTAYAETFLESMEWRDQAMLDNLLWLATEVYPNEKFIVWAHNDHIRKAHSEVMGSPYPVKLMGERLPEEWKKYSYVLGLYPVSGKTSDNSGAVHDVLPLEEGSIESIVSQASRSPYTFIDLKYRSNERGNSWMFEPRYAYSWGMIPESFVARDQYDGLLLIDDVHPPQYIRGSK</sequence>
<dbReference type="Pfam" id="PF05139">
    <property type="entry name" value="Erythro_esteras"/>
    <property type="match status" value="1"/>
</dbReference>
<evidence type="ECO:0000256" key="1">
    <source>
        <dbReference type="SAM" id="SignalP"/>
    </source>
</evidence>
<protein>
    <submittedName>
        <fullName evidence="2">Erythromycin esterase</fullName>
    </submittedName>
</protein>